<dbReference type="EMBL" id="PVUE01000022">
    <property type="protein sequence ID" value="PRZ35212.1"/>
    <property type="molecule type" value="Genomic_DNA"/>
</dbReference>
<dbReference type="Gene3D" id="3.30.1540.10">
    <property type="entry name" value="formyl-coa transferase, domain 3"/>
    <property type="match status" value="1"/>
</dbReference>
<dbReference type="OrthoDB" id="3561197at2"/>
<dbReference type="AlphaFoldDB" id="A0A2T0ZFS9"/>
<dbReference type="RefSeq" id="WP_106350740.1">
    <property type="nucleotide sequence ID" value="NZ_PVUE01000022.1"/>
</dbReference>
<dbReference type="Pfam" id="PF02515">
    <property type="entry name" value="CoA_transf_3"/>
    <property type="match status" value="1"/>
</dbReference>
<gene>
    <name evidence="2" type="ORF">CLV47_12232</name>
</gene>
<evidence type="ECO:0000256" key="1">
    <source>
        <dbReference type="ARBA" id="ARBA00022679"/>
    </source>
</evidence>
<dbReference type="InterPro" id="IPR050483">
    <property type="entry name" value="CoA-transferase_III_domain"/>
</dbReference>
<reference evidence="2 3" key="1">
    <citation type="submission" date="2018-03" db="EMBL/GenBank/DDBJ databases">
        <title>Genomic Encyclopedia of Archaeal and Bacterial Type Strains, Phase II (KMG-II): from individual species to whole genera.</title>
        <authorList>
            <person name="Goeker M."/>
        </authorList>
    </citation>
    <scope>NUCLEOTIDE SEQUENCE [LARGE SCALE GENOMIC DNA]</scope>
    <source>
        <strain evidence="2 3">DSM 100065</strain>
    </source>
</reference>
<organism evidence="2 3">
    <name type="scientific">Antricoccus suffuscus</name>
    <dbReference type="NCBI Taxonomy" id="1629062"/>
    <lineage>
        <taxon>Bacteria</taxon>
        <taxon>Bacillati</taxon>
        <taxon>Actinomycetota</taxon>
        <taxon>Actinomycetes</taxon>
        <taxon>Geodermatophilales</taxon>
        <taxon>Antricoccaceae</taxon>
        <taxon>Antricoccus</taxon>
    </lineage>
</organism>
<dbReference type="PANTHER" id="PTHR48207">
    <property type="entry name" value="SUCCINATE--HYDROXYMETHYLGLUTARATE COA-TRANSFERASE"/>
    <property type="match status" value="1"/>
</dbReference>
<name>A0A2T0ZFS9_9ACTN</name>
<dbReference type="InterPro" id="IPR023606">
    <property type="entry name" value="CoA-Trfase_III_dom_1_sf"/>
</dbReference>
<dbReference type="GO" id="GO:0008410">
    <property type="term" value="F:CoA-transferase activity"/>
    <property type="evidence" value="ECO:0007669"/>
    <property type="project" value="TreeGrafter"/>
</dbReference>
<dbReference type="InterPro" id="IPR003673">
    <property type="entry name" value="CoA-Trfase_fam_III"/>
</dbReference>
<dbReference type="PANTHER" id="PTHR48207:SF3">
    <property type="entry name" value="SUCCINATE--HYDROXYMETHYLGLUTARATE COA-TRANSFERASE"/>
    <property type="match status" value="1"/>
</dbReference>
<dbReference type="InterPro" id="IPR044855">
    <property type="entry name" value="CoA-Trfase_III_dom3_sf"/>
</dbReference>
<protein>
    <submittedName>
        <fullName evidence="2">Formyl-CoA transferase/CoA:oxalate CoA-transferase</fullName>
    </submittedName>
</protein>
<sequence>MVAGGAVLDGVRVIELTHAIAGPQCGQILADHGADVIKVEPPTGERARNAYPHRNDESIYFACHNRGKRSVVLDLKNADDMAKFRQLLAGADVILTNYTVDVPKKLGWDYETVTKFNPSIVMAHITGFGATGPDRGLRAYDGIIQAMSGIAEMSGTTDSGPMFANAWIADHIASYQAALGIMFALYRRKLTGQGELVDIGMLESYAATSAHAIEASLMGEPVRPMGNKLEMSYADTFAASDGSIFLSPLGQETWERFCRAIGEPSWIDDISYEAATFDRRDETSKVVAAWCERRTRAQIADVMAEYGIPCGPVQSSKEYAEHALQTGSRSVAEVTTPSGQRLRVPGPIAPVGLSQSARRWQVPGLGEHTEEVLAELDGQA</sequence>
<comment type="caution">
    <text evidence="2">The sequence shown here is derived from an EMBL/GenBank/DDBJ whole genome shotgun (WGS) entry which is preliminary data.</text>
</comment>
<dbReference type="Gene3D" id="3.40.50.10540">
    <property type="entry name" value="Crotonobetainyl-coa:carnitine coa-transferase, domain 1"/>
    <property type="match status" value="1"/>
</dbReference>
<proteinExistence type="predicted"/>
<keyword evidence="1 2" id="KW-0808">Transferase</keyword>
<accession>A0A2T0ZFS9</accession>
<keyword evidence="3" id="KW-1185">Reference proteome</keyword>
<dbReference type="SUPFAM" id="SSF89796">
    <property type="entry name" value="CoA-transferase family III (CaiB/BaiF)"/>
    <property type="match status" value="1"/>
</dbReference>
<dbReference type="Proteomes" id="UP000237752">
    <property type="component" value="Unassembled WGS sequence"/>
</dbReference>
<evidence type="ECO:0000313" key="2">
    <source>
        <dbReference type="EMBL" id="PRZ35212.1"/>
    </source>
</evidence>
<evidence type="ECO:0000313" key="3">
    <source>
        <dbReference type="Proteomes" id="UP000237752"/>
    </source>
</evidence>